<dbReference type="Gene3D" id="1.20.58.60">
    <property type="match status" value="1"/>
</dbReference>
<dbReference type="InterPro" id="IPR001331">
    <property type="entry name" value="GDS_CDC24_CS"/>
</dbReference>
<dbReference type="CDD" id="cd11856">
    <property type="entry name" value="SH3_p47phox_like"/>
    <property type="match status" value="1"/>
</dbReference>
<dbReference type="CDD" id="cd00160">
    <property type="entry name" value="RhoGEF"/>
    <property type="match status" value="1"/>
</dbReference>
<feature type="domain" description="DH" evidence="6">
    <location>
        <begin position="575"/>
        <end position="757"/>
    </location>
</feature>
<feature type="domain" description="PH" evidence="5">
    <location>
        <begin position="769"/>
        <end position="885"/>
    </location>
</feature>
<sequence>MDVRDVVELLEAKYIIFTGGRYHNGCSLLTFPDNGNFCNLSDEEYQCLVLYLTSIPSMQEVDQGFVLVIDRRSDKWNSVKTVLLKISDFFPGLINVAYVLRPASFLQKALSEVSSKIFKDEFKFRVVVCNYLEELHEHIDTSQLTADLGGDLPYCHEDWLKHRVALEKFSSNTKTVSVSLDDFTHSLEDTEFPNDVDATQQLLKSQGVQYSLLKKEILEAAKHGEALLDSIRNHPSSDSKLTYSEDKLYRICPYILGNVTAVERLLVQLEETERTFDEFWQNHSSRLRQCLELRMFEQDFKDLQSNFDCHLKTICEMTEVGETVARVDTLLREMKAFQKICKSDIERAEELIVTGQQLLSSRHHGPLDCVQPKCSELERMCTQLFDRLRSRFETLTKCRELQERIEKANKWCACGIDLLASQQMEKCWSSAEQAEQCLADIQCFIASAEQFKLSNPKEFRSLFQDSITPETKALVTQVLQRIDDIQVMSDKRVDSLKRISAKTSRPVQTVTPEPAVPILQPQLSSHNIKSAKVFQKSKTLSKIEVPTESWQLMPSQEVQSFPDVDNQDLEVLKTKRGHVLSELVDTERVYVAELGSILKGYKDEMDLPSMQSLVPASLSGKADVLFGNLEELLVFHGEVFLKDLENCISNSELVALCFTQRRETFHRLYSYYCQNIPNSERLREIIGEKNIFFQTCQLNLGHKLPLAAYLLKPVQRITKYQLLLKDLLHNSENQKCSKEIQEALDCMLIVLKCVNDSMHQIAITGFWGDLNEQGELLMQGSFSVWTDSKKDRLRELRLKPMQRHIFLYQKAILFCKKVSKEGHNKATYHFKSYLKMSQIGLTESVKGDMRKFEIWLQGRQEVHIIQAITVDQKSAWVCEIKRVLLNQLVELKGAKIRQYSLSGAPRRIHRPLRQTSSWDSQKRNPNNFSLMSEDLTVRNPQQTVSENGEEDEPGAWSSDYSNSEDEDTESGSRCNSEEFELAEGGRYVALADYCAMGQGEVSMKESDVVELFKVGCAGWWRVSPHPRTPLAPLISQSSEKVAAYLPDKEGDRENKECNQGKQRKHAGPIVRH</sequence>
<name>A0A7R9CHF4_TIMPO</name>
<dbReference type="GO" id="GO:0005085">
    <property type="term" value="F:guanyl-nucleotide exchange factor activity"/>
    <property type="evidence" value="ECO:0007669"/>
    <property type="project" value="UniProtKB-KW"/>
</dbReference>
<evidence type="ECO:0000256" key="4">
    <source>
        <dbReference type="SAM" id="MobiDB-lite"/>
    </source>
</evidence>
<keyword evidence="1" id="KW-0597">Phosphoprotein</keyword>
<dbReference type="SUPFAM" id="SSF50044">
    <property type="entry name" value="SH3-domain"/>
    <property type="match status" value="1"/>
</dbReference>
<dbReference type="Pfam" id="PF22697">
    <property type="entry name" value="SOS1_NGEF_PH"/>
    <property type="match status" value="1"/>
</dbReference>
<keyword evidence="2" id="KW-0344">Guanine-nucleotide releasing factor</keyword>
<dbReference type="InterPro" id="IPR036028">
    <property type="entry name" value="SH3-like_dom_sf"/>
</dbReference>
<dbReference type="PANTHER" id="PTHR22826">
    <property type="entry name" value="RHO GUANINE EXCHANGE FACTOR-RELATED"/>
    <property type="match status" value="1"/>
</dbReference>
<dbReference type="InterPro" id="IPR001251">
    <property type="entry name" value="CRAL-TRIO_dom"/>
</dbReference>
<feature type="compositionally biased region" description="Polar residues" evidence="4">
    <location>
        <begin position="913"/>
        <end position="930"/>
    </location>
</feature>
<dbReference type="Pfam" id="PF00621">
    <property type="entry name" value="RhoGEF"/>
    <property type="match status" value="1"/>
</dbReference>
<feature type="region of interest" description="Disordered" evidence="4">
    <location>
        <begin position="910"/>
        <end position="977"/>
    </location>
</feature>
<dbReference type="Pfam" id="PF23289">
    <property type="entry name" value="Spectrin_5"/>
    <property type="match status" value="1"/>
</dbReference>
<dbReference type="InterPro" id="IPR056466">
    <property type="entry name" value="Spectrin_DBS"/>
</dbReference>
<dbReference type="PANTHER" id="PTHR22826:SF211">
    <property type="entry name" value="LD43457P"/>
    <property type="match status" value="1"/>
</dbReference>
<feature type="region of interest" description="Disordered" evidence="4">
    <location>
        <begin position="1047"/>
        <end position="1072"/>
    </location>
</feature>
<dbReference type="SUPFAM" id="SSF50729">
    <property type="entry name" value="PH domain-like"/>
    <property type="match status" value="1"/>
</dbReference>
<dbReference type="FunFam" id="2.30.29.30:FF:000078">
    <property type="entry name" value="Guanine nucleotide exchange factor DBS"/>
    <property type="match status" value="1"/>
</dbReference>
<dbReference type="Gene3D" id="2.30.30.40">
    <property type="entry name" value="SH3 Domains"/>
    <property type="match status" value="1"/>
</dbReference>
<dbReference type="SUPFAM" id="SSF52087">
    <property type="entry name" value="CRAL/TRIO domain"/>
    <property type="match status" value="1"/>
</dbReference>
<dbReference type="Gene3D" id="3.40.525.10">
    <property type="entry name" value="CRAL-TRIO lipid binding domain"/>
    <property type="match status" value="1"/>
</dbReference>
<dbReference type="GO" id="GO:0005737">
    <property type="term" value="C:cytoplasm"/>
    <property type="evidence" value="ECO:0007669"/>
    <property type="project" value="TreeGrafter"/>
</dbReference>
<feature type="compositionally biased region" description="Basic and acidic residues" evidence="4">
    <location>
        <begin position="1047"/>
        <end position="1058"/>
    </location>
</feature>
<dbReference type="InterPro" id="IPR055251">
    <property type="entry name" value="SOS1_NGEF_PH"/>
</dbReference>
<evidence type="ECO:0000259" key="6">
    <source>
        <dbReference type="PROSITE" id="PS50010"/>
    </source>
</evidence>
<dbReference type="PROSITE" id="PS50191">
    <property type="entry name" value="CRAL_TRIO"/>
    <property type="match status" value="1"/>
</dbReference>
<protein>
    <recommendedName>
        <fullName evidence="9">Guanine nucleotide exchange factor DBS</fullName>
    </recommendedName>
</protein>
<evidence type="ECO:0000259" key="5">
    <source>
        <dbReference type="PROSITE" id="PS50003"/>
    </source>
</evidence>
<evidence type="ECO:0000256" key="3">
    <source>
        <dbReference type="ARBA" id="ARBA00049987"/>
    </source>
</evidence>
<dbReference type="Gene3D" id="2.30.29.30">
    <property type="entry name" value="Pleckstrin-homology domain (PH domain)/Phosphotyrosine-binding domain (PTB)"/>
    <property type="match status" value="1"/>
</dbReference>
<gene>
    <name evidence="8" type="ORF">TPSB3V08_LOCUS723</name>
</gene>
<dbReference type="InterPro" id="IPR051336">
    <property type="entry name" value="RhoGEF_Guanine_NuclExch_SF"/>
</dbReference>
<dbReference type="Gene3D" id="1.20.900.10">
    <property type="entry name" value="Dbl homology (DH) domain"/>
    <property type="match status" value="1"/>
</dbReference>
<evidence type="ECO:0000256" key="1">
    <source>
        <dbReference type="ARBA" id="ARBA00022553"/>
    </source>
</evidence>
<organism evidence="8">
    <name type="scientific">Timema poppense</name>
    <name type="common">Walking stick</name>
    <dbReference type="NCBI Taxonomy" id="170557"/>
    <lineage>
        <taxon>Eukaryota</taxon>
        <taxon>Metazoa</taxon>
        <taxon>Ecdysozoa</taxon>
        <taxon>Arthropoda</taxon>
        <taxon>Hexapoda</taxon>
        <taxon>Insecta</taxon>
        <taxon>Pterygota</taxon>
        <taxon>Neoptera</taxon>
        <taxon>Polyneoptera</taxon>
        <taxon>Phasmatodea</taxon>
        <taxon>Timematodea</taxon>
        <taxon>Timematoidea</taxon>
        <taxon>Timematidae</taxon>
        <taxon>Timema</taxon>
    </lineage>
</organism>
<dbReference type="Pfam" id="PF13716">
    <property type="entry name" value="CRAL_TRIO_2"/>
    <property type="match status" value="1"/>
</dbReference>
<proteinExistence type="inferred from homology"/>
<reference evidence="8" key="1">
    <citation type="submission" date="2020-11" db="EMBL/GenBank/DDBJ databases">
        <authorList>
            <person name="Tran Van P."/>
        </authorList>
    </citation>
    <scope>NUCLEOTIDE SEQUENCE</scope>
</reference>
<feature type="domain" description="CRAL-TRIO" evidence="7">
    <location>
        <begin position="1"/>
        <end position="156"/>
    </location>
</feature>
<evidence type="ECO:0000256" key="2">
    <source>
        <dbReference type="ARBA" id="ARBA00022658"/>
    </source>
</evidence>
<comment type="similarity">
    <text evidence="3">Belongs to the MCF2 family.</text>
</comment>
<evidence type="ECO:0000313" key="8">
    <source>
        <dbReference type="EMBL" id="CAD7396539.1"/>
    </source>
</evidence>
<dbReference type="EMBL" id="OD000233">
    <property type="protein sequence ID" value="CAD7396539.1"/>
    <property type="molecule type" value="Genomic_DNA"/>
</dbReference>
<dbReference type="CDD" id="cd00170">
    <property type="entry name" value="SEC14"/>
    <property type="match status" value="1"/>
</dbReference>
<dbReference type="SUPFAM" id="SSF46966">
    <property type="entry name" value="Spectrin repeat"/>
    <property type="match status" value="1"/>
</dbReference>
<dbReference type="InterPro" id="IPR000219">
    <property type="entry name" value="DH_dom"/>
</dbReference>
<dbReference type="PROSITE" id="PS50003">
    <property type="entry name" value="PH_DOMAIN"/>
    <property type="match status" value="1"/>
</dbReference>
<accession>A0A7R9CHF4</accession>
<dbReference type="SMART" id="SM00516">
    <property type="entry name" value="SEC14"/>
    <property type="match status" value="1"/>
</dbReference>
<dbReference type="SMART" id="SM00325">
    <property type="entry name" value="RhoGEF"/>
    <property type="match status" value="1"/>
</dbReference>
<dbReference type="PROSITE" id="PS00741">
    <property type="entry name" value="DH_1"/>
    <property type="match status" value="1"/>
</dbReference>
<dbReference type="InterPro" id="IPR036865">
    <property type="entry name" value="CRAL-TRIO_dom_sf"/>
</dbReference>
<dbReference type="InterPro" id="IPR001849">
    <property type="entry name" value="PH_domain"/>
</dbReference>
<dbReference type="SMART" id="SM00233">
    <property type="entry name" value="PH"/>
    <property type="match status" value="1"/>
</dbReference>
<dbReference type="SUPFAM" id="SSF48065">
    <property type="entry name" value="DBL homology domain (DH-domain)"/>
    <property type="match status" value="1"/>
</dbReference>
<dbReference type="AlphaFoldDB" id="A0A7R9CHF4"/>
<dbReference type="InterPro" id="IPR011993">
    <property type="entry name" value="PH-like_dom_sf"/>
</dbReference>
<dbReference type="PROSITE" id="PS50010">
    <property type="entry name" value="DH_2"/>
    <property type="match status" value="1"/>
</dbReference>
<evidence type="ECO:0008006" key="9">
    <source>
        <dbReference type="Google" id="ProtNLM"/>
    </source>
</evidence>
<feature type="compositionally biased region" description="Basic residues" evidence="4">
    <location>
        <begin position="1061"/>
        <end position="1072"/>
    </location>
</feature>
<dbReference type="GO" id="GO:0035556">
    <property type="term" value="P:intracellular signal transduction"/>
    <property type="evidence" value="ECO:0007669"/>
    <property type="project" value="InterPro"/>
</dbReference>
<evidence type="ECO:0000259" key="7">
    <source>
        <dbReference type="PROSITE" id="PS50191"/>
    </source>
</evidence>
<dbReference type="InterPro" id="IPR035899">
    <property type="entry name" value="DBL_dom_sf"/>
</dbReference>